<dbReference type="EMBL" id="CADCVW010000095">
    <property type="protein sequence ID" value="CAA9516999.1"/>
    <property type="molecule type" value="Genomic_DNA"/>
</dbReference>
<protein>
    <submittedName>
        <fullName evidence="2">Uncharacterized protein</fullName>
    </submittedName>
</protein>
<evidence type="ECO:0000256" key="1">
    <source>
        <dbReference type="SAM" id="MobiDB-lite"/>
    </source>
</evidence>
<feature type="compositionally biased region" description="Low complexity" evidence="1">
    <location>
        <begin position="121"/>
        <end position="137"/>
    </location>
</feature>
<reference evidence="2" key="1">
    <citation type="submission" date="2020-02" db="EMBL/GenBank/DDBJ databases">
        <authorList>
            <person name="Meier V. D."/>
        </authorList>
    </citation>
    <scope>NUCLEOTIDE SEQUENCE</scope>
    <source>
        <strain evidence="2">AVDCRST_MAG39</strain>
    </source>
</reference>
<feature type="non-terminal residue" evidence="2">
    <location>
        <position position="1"/>
    </location>
</feature>
<dbReference type="AlphaFoldDB" id="A0A6J4T9Y1"/>
<feature type="region of interest" description="Disordered" evidence="1">
    <location>
        <begin position="104"/>
        <end position="142"/>
    </location>
</feature>
<name>A0A6J4T9Y1_9SPHN</name>
<evidence type="ECO:0000313" key="2">
    <source>
        <dbReference type="EMBL" id="CAA9516999.1"/>
    </source>
</evidence>
<organism evidence="2">
    <name type="scientific">uncultured Sphingomonadaceae bacterium</name>
    <dbReference type="NCBI Taxonomy" id="169976"/>
    <lineage>
        <taxon>Bacteria</taxon>
        <taxon>Pseudomonadati</taxon>
        <taxon>Pseudomonadota</taxon>
        <taxon>Alphaproteobacteria</taxon>
        <taxon>Sphingomonadales</taxon>
        <taxon>Sphingomonadaceae</taxon>
        <taxon>environmental samples</taxon>
    </lineage>
</organism>
<sequence>CFLPPFPRASARARRCSRWSTRTAAGPSPVSARPSCSRGAPPRATSRTSSTSCPCSTALFPALSIASPGPRSLPPPAAGSKRRWTASPPSAPCCCGSKPPPARSPARLTPTALPGPCSVNAPRSTSSRAPSAPGAHSAPPPRWCSTGARCARCSITPPTGSVSRPPLSHFLGATPSPSCWTPPRLPMAPSARCCSGPSSSSFSTAVCGACCAPAARLARRSRS</sequence>
<proteinExistence type="predicted"/>
<feature type="region of interest" description="Disordered" evidence="1">
    <location>
        <begin position="66"/>
        <end position="91"/>
    </location>
</feature>
<gene>
    <name evidence="2" type="ORF">AVDCRST_MAG39-2527</name>
</gene>
<accession>A0A6J4T9Y1</accession>
<feature type="compositionally biased region" description="Low complexity" evidence="1">
    <location>
        <begin position="40"/>
        <end position="53"/>
    </location>
</feature>
<feature type="non-terminal residue" evidence="2">
    <location>
        <position position="223"/>
    </location>
</feature>
<feature type="region of interest" description="Disordered" evidence="1">
    <location>
        <begin position="1"/>
        <end position="53"/>
    </location>
</feature>